<dbReference type="AlphaFoldDB" id="A0A5J4PTJ7"/>
<name>A0A5J4PTJ7_9ZZZZ</name>
<feature type="non-terminal residue" evidence="1">
    <location>
        <position position="24"/>
    </location>
</feature>
<reference evidence="1" key="1">
    <citation type="submission" date="2019-03" db="EMBL/GenBank/DDBJ databases">
        <title>Single cell metagenomics reveals metabolic interactions within the superorganism composed of flagellate Streblomastix strix and complex community of Bacteroidetes bacteria on its surface.</title>
        <authorList>
            <person name="Treitli S.C."/>
            <person name="Kolisko M."/>
            <person name="Husnik F."/>
            <person name="Keeling P."/>
            <person name="Hampl V."/>
        </authorList>
    </citation>
    <scope>NUCLEOTIDE SEQUENCE</scope>
    <source>
        <strain evidence="1">STM</strain>
    </source>
</reference>
<dbReference type="PROSITE" id="PS51257">
    <property type="entry name" value="PROKAR_LIPOPROTEIN"/>
    <property type="match status" value="1"/>
</dbReference>
<gene>
    <name evidence="1" type="ORF">EZS27_036958</name>
</gene>
<proteinExistence type="predicted"/>
<accession>A0A5J4PTJ7</accession>
<organism evidence="1">
    <name type="scientific">termite gut metagenome</name>
    <dbReference type="NCBI Taxonomy" id="433724"/>
    <lineage>
        <taxon>unclassified sequences</taxon>
        <taxon>metagenomes</taxon>
        <taxon>organismal metagenomes</taxon>
    </lineage>
</organism>
<protein>
    <submittedName>
        <fullName evidence="1">Uncharacterized protein</fullName>
    </submittedName>
</protein>
<dbReference type="EMBL" id="SNRY01006684">
    <property type="protein sequence ID" value="KAA6312039.1"/>
    <property type="molecule type" value="Genomic_DNA"/>
</dbReference>
<comment type="caution">
    <text evidence="1">The sequence shown here is derived from an EMBL/GenBank/DDBJ whole genome shotgun (WGS) entry which is preliminary data.</text>
</comment>
<sequence length="24" mass="2717">MKKYGTIFWTILSLIVTIACADDN</sequence>
<evidence type="ECO:0000313" key="1">
    <source>
        <dbReference type="EMBL" id="KAA6312039.1"/>
    </source>
</evidence>